<evidence type="ECO:0000256" key="5">
    <source>
        <dbReference type="ARBA" id="ARBA00023027"/>
    </source>
</evidence>
<feature type="binding site" evidence="7">
    <location>
        <position position="40"/>
    </location>
    <ligand>
        <name>NAD(+)</name>
        <dbReference type="ChEBI" id="CHEBI:57540"/>
    </ligand>
</feature>
<keyword evidence="7" id="KW-0597">Phosphoprotein</keyword>
<feature type="binding site" evidence="7">
    <location>
        <position position="224"/>
    </location>
    <ligand>
        <name>substrate</name>
    </ligand>
</feature>
<protein>
    <recommendedName>
        <fullName evidence="3 7">L-lactate dehydrogenase</fullName>
        <shortName evidence="7">L-LDH</shortName>
        <ecNumber evidence="3 7">1.1.1.27</ecNumber>
    </recommendedName>
</protein>
<dbReference type="EMBL" id="LQBL01000028">
    <property type="protein sequence ID" value="KUG53808.1"/>
    <property type="molecule type" value="Genomic_DNA"/>
</dbReference>
<dbReference type="PANTHER" id="PTHR43128:SF16">
    <property type="entry name" value="L-LACTATE DEHYDROGENASE"/>
    <property type="match status" value="1"/>
</dbReference>
<sequence length="307" mass="31954">MSGPKVAIVGAGSVGTTLAYALLLRGVARHVVLHDIDVGKVRAETLDLRQGLQFMPAAHVDGSDDIDVCADADVVAVTAGAKQQEGQSRMDLAASTTRLMVDLMPRLVQVAPRATYVMVTNPVDVITYVAQKVTDLPPARLFGSGTVLDSARLRGLVAQACGVAVQSVHAYIVGEHGDSEIPLWSSATVGAVPVIELTTEEQRAQMAHDVVHAAYEIIAGKGATNYAIGASASRIIESVLRDERQVLPVSTLLSGTLGLHDVCLSIPTVVGAGGAERPLAPTLSEDELGGLRAGADSLRGAARRLGF</sequence>
<evidence type="ECO:0000313" key="13">
    <source>
        <dbReference type="Proteomes" id="UP000054837"/>
    </source>
</evidence>
<feature type="binding site" evidence="7">
    <location>
        <begin position="80"/>
        <end position="81"/>
    </location>
    <ligand>
        <name>NAD(+)</name>
        <dbReference type="ChEBI" id="CHEBI:57540"/>
    </ligand>
</feature>
<feature type="modified residue" description="Phosphotyrosine" evidence="7">
    <location>
        <position position="215"/>
    </location>
</feature>
<comment type="subcellular location">
    <subcellularLocation>
        <location evidence="7">Cytoplasm</location>
    </subcellularLocation>
</comment>
<evidence type="ECO:0000256" key="2">
    <source>
        <dbReference type="ARBA" id="ARBA00006054"/>
    </source>
</evidence>
<dbReference type="STRING" id="767452.AVL62_02285"/>
<comment type="function">
    <text evidence="7">Catalyzes the conversion of lactate to pyruvate.</text>
</comment>
<dbReference type="GO" id="GO:0004459">
    <property type="term" value="F:L-lactate dehydrogenase (NAD+) activity"/>
    <property type="evidence" value="ECO:0007669"/>
    <property type="project" value="UniProtKB-UniRule"/>
</dbReference>
<feature type="binding site" evidence="7">
    <location>
        <position position="89"/>
    </location>
    <ligand>
        <name>substrate</name>
    </ligand>
</feature>
<dbReference type="PROSITE" id="PS00064">
    <property type="entry name" value="L_LDH"/>
    <property type="match status" value="1"/>
</dbReference>
<dbReference type="GO" id="GO:0005737">
    <property type="term" value="C:cytoplasm"/>
    <property type="evidence" value="ECO:0007669"/>
    <property type="project" value="UniProtKB-SubCell"/>
</dbReference>
<feature type="binding site" evidence="7">
    <location>
        <position position="14"/>
    </location>
    <ligand>
        <name>NAD(+)</name>
        <dbReference type="ChEBI" id="CHEBI:57540"/>
    </ligand>
</feature>
<evidence type="ECO:0000256" key="4">
    <source>
        <dbReference type="ARBA" id="ARBA00023002"/>
    </source>
</evidence>
<dbReference type="InterPro" id="IPR018177">
    <property type="entry name" value="L-lactate_DH_AS"/>
</dbReference>
<gene>
    <name evidence="7" type="primary">ldh</name>
    <name evidence="12" type="ORF">AVL62_02285</name>
</gene>
<feature type="binding site" evidence="7">
    <location>
        <position position="83"/>
    </location>
    <ligand>
        <name>substrate</name>
    </ligand>
</feature>
<feature type="domain" description="Lactate/malate dehydrogenase N-terminal" evidence="10">
    <location>
        <begin position="5"/>
        <end position="143"/>
    </location>
</feature>
<feature type="binding site" evidence="7">
    <location>
        <position position="144"/>
    </location>
    <ligand>
        <name>NAD(+)</name>
        <dbReference type="ChEBI" id="CHEBI:57540"/>
    </ligand>
</feature>
<evidence type="ECO:0000259" key="10">
    <source>
        <dbReference type="Pfam" id="PF00056"/>
    </source>
</evidence>
<dbReference type="Pfam" id="PF02866">
    <property type="entry name" value="Ldh_1_C"/>
    <property type="match status" value="1"/>
</dbReference>
<dbReference type="Proteomes" id="UP000054837">
    <property type="component" value="Unassembled WGS sequence"/>
</dbReference>
<dbReference type="InterPro" id="IPR001557">
    <property type="entry name" value="L-lactate/malate_DH"/>
</dbReference>
<dbReference type="Gene3D" id="3.90.110.10">
    <property type="entry name" value="Lactate dehydrogenase/glycoside hydrolase, family 4, C-terminal"/>
    <property type="match status" value="1"/>
</dbReference>
<dbReference type="UniPathway" id="UPA00554">
    <property type="reaction ID" value="UER00611"/>
</dbReference>
<dbReference type="GO" id="GO:0006096">
    <property type="term" value="P:glycolytic process"/>
    <property type="evidence" value="ECO:0007669"/>
    <property type="project" value="UniProtKB-UniRule"/>
</dbReference>
<proteinExistence type="inferred from homology"/>
<dbReference type="InterPro" id="IPR022383">
    <property type="entry name" value="Lactate/malate_DH_C"/>
</dbReference>
<dbReference type="SUPFAM" id="SSF51735">
    <property type="entry name" value="NAD(P)-binding Rossmann-fold domains"/>
    <property type="match status" value="1"/>
</dbReference>
<comment type="pathway">
    <text evidence="1 7">Fermentation; pyruvate fermentation to lactate; (S)-lactate from pyruvate: step 1/1.</text>
</comment>
<dbReference type="InterPro" id="IPR015955">
    <property type="entry name" value="Lactate_DH/Glyco_Ohase_4_C"/>
</dbReference>
<evidence type="ECO:0000313" key="12">
    <source>
        <dbReference type="EMBL" id="KUG53808.1"/>
    </source>
</evidence>
<comment type="caution">
    <text evidence="12">The sequence shown here is derived from an EMBL/GenBank/DDBJ whole genome shotgun (WGS) entry which is preliminary data.</text>
</comment>
<feature type="active site" description="Proton acceptor" evidence="7 8">
    <location>
        <position position="176"/>
    </location>
</feature>
<feature type="binding site" evidence="7 9">
    <location>
        <position position="35"/>
    </location>
    <ligand>
        <name>NAD(+)</name>
        <dbReference type="ChEBI" id="CHEBI:57540"/>
    </ligand>
</feature>
<dbReference type="GO" id="GO:0006089">
    <property type="term" value="P:lactate metabolic process"/>
    <property type="evidence" value="ECO:0007669"/>
    <property type="project" value="TreeGrafter"/>
</dbReference>
<evidence type="ECO:0000256" key="3">
    <source>
        <dbReference type="ARBA" id="ARBA00012967"/>
    </source>
</evidence>
<evidence type="ECO:0000256" key="1">
    <source>
        <dbReference type="ARBA" id="ARBA00004843"/>
    </source>
</evidence>
<evidence type="ECO:0000256" key="8">
    <source>
        <dbReference type="PIRSR" id="PIRSR000102-1"/>
    </source>
</evidence>
<reference evidence="12 13" key="1">
    <citation type="submission" date="2015-12" db="EMBL/GenBank/DDBJ databases">
        <title>Serinicoccus chungangenesis strain CD08_5 genome sequencing and assembly.</title>
        <authorList>
            <person name="Chander A.M."/>
            <person name="Kaur G."/>
            <person name="Nair G.R."/>
            <person name="Dhawan D.K."/>
            <person name="Kochhar R.K."/>
            <person name="Mayilraj S."/>
            <person name="Bhadada S.K."/>
        </authorList>
    </citation>
    <scope>NUCLEOTIDE SEQUENCE [LARGE SCALE GENOMIC DNA]</scope>
    <source>
        <strain evidence="12 13">CD08_5</strain>
    </source>
</reference>
<dbReference type="HAMAP" id="MF_00488">
    <property type="entry name" value="Lactate_dehydrog"/>
    <property type="match status" value="1"/>
</dbReference>
<organism evidence="12 13">
    <name type="scientific">Serinicoccus chungangensis</name>
    <dbReference type="NCBI Taxonomy" id="767452"/>
    <lineage>
        <taxon>Bacteria</taxon>
        <taxon>Bacillati</taxon>
        <taxon>Actinomycetota</taxon>
        <taxon>Actinomycetes</taxon>
        <taxon>Micrococcales</taxon>
        <taxon>Ornithinimicrobiaceae</taxon>
        <taxon>Serinicoccus</taxon>
    </lineage>
</organism>
<dbReference type="AlphaFoldDB" id="A0A0W8I6B7"/>
<feature type="domain" description="Lactate/malate dehydrogenase C-terminal" evidence="11">
    <location>
        <begin position="146"/>
        <end position="299"/>
    </location>
</feature>
<evidence type="ECO:0000256" key="7">
    <source>
        <dbReference type="HAMAP-Rule" id="MF_00488"/>
    </source>
</evidence>
<feature type="binding site" evidence="7">
    <location>
        <position position="169"/>
    </location>
    <ligand>
        <name>beta-D-fructose 1,6-bisphosphate</name>
        <dbReference type="ChEBI" id="CHEBI:32966"/>
        <note>allosteric activator</note>
    </ligand>
</feature>
<feature type="binding site" evidence="7">
    <location>
        <position position="154"/>
    </location>
    <ligand>
        <name>beta-D-fructose 1,6-bisphosphate</name>
        <dbReference type="ChEBI" id="CHEBI:32966"/>
        <note>allosteric activator</note>
    </ligand>
</feature>
<name>A0A0W8I6B7_9MICO</name>
<dbReference type="InterPro" id="IPR036291">
    <property type="entry name" value="NAD(P)-bd_dom_sf"/>
</dbReference>
<evidence type="ECO:0000256" key="9">
    <source>
        <dbReference type="PIRSR" id="PIRSR000102-3"/>
    </source>
</evidence>
<dbReference type="SUPFAM" id="SSF56327">
    <property type="entry name" value="LDH C-terminal domain-like"/>
    <property type="match status" value="1"/>
</dbReference>
<accession>A0A0W8I6B7</accession>
<comment type="subunit">
    <text evidence="7">Homotetramer.</text>
</comment>
<comment type="caution">
    <text evidence="7">Lacks conserved residue(s) required for the propagation of feature annotation.</text>
</comment>
<feature type="binding site" evidence="7">
    <location>
        <begin position="121"/>
        <end position="124"/>
    </location>
    <ligand>
        <name>substrate</name>
    </ligand>
</feature>
<comment type="activity regulation">
    <text evidence="7">Allosterically activated by fructose 1,6-bisphosphate (FBP).</text>
</comment>
<dbReference type="InterPro" id="IPR001236">
    <property type="entry name" value="Lactate/malate_DH_N"/>
</dbReference>
<feature type="binding site" evidence="9">
    <location>
        <begin position="10"/>
        <end position="15"/>
    </location>
    <ligand>
        <name>NAD(+)</name>
        <dbReference type="ChEBI" id="CHEBI:57540"/>
    </ligand>
</feature>
<keyword evidence="5 7" id="KW-0520">NAD</keyword>
<comment type="similarity">
    <text evidence="2 7">Belongs to the LDH/MDH superfamily. LDH family.</text>
</comment>
<dbReference type="Pfam" id="PF00056">
    <property type="entry name" value="Ldh_1_N"/>
    <property type="match status" value="1"/>
</dbReference>
<comment type="catalytic activity">
    <reaction evidence="6 7">
        <text>(S)-lactate + NAD(+) = pyruvate + NADH + H(+)</text>
        <dbReference type="Rhea" id="RHEA:23444"/>
        <dbReference type="ChEBI" id="CHEBI:15361"/>
        <dbReference type="ChEBI" id="CHEBI:15378"/>
        <dbReference type="ChEBI" id="CHEBI:16651"/>
        <dbReference type="ChEBI" id="CHEBI:57540"/>
        <dbReference type="ChEBI" id="CHEBI:57945"/>
        <dbReference type="EC" id="1.1.1.27"/>
    </reaction>
</comment>
<dbReference type="InterPro" id="IPR011304">
    <property type="entry name" value="L-lactate_DH"/>
</dbReference>
<evidence type="ECO:0000259" key="11">
    <source>
        <dbReference type="Pfam" id="PF02866"/>
    </source>
</evidence>
<dbReference type="Gene3D" id="3.40.50.720">
    <property type="entry name" value="NAD(P)-binding Rossmann-like Domain"/>
    <property type="match status" value="1"/>
</dbReference>
<dbReference type="NCBIfam" id="TIGR01771">
    <property type="entry name" value="L-LDH-NAD"/>
    <property type="match status" value="1"/>
</dbReference>
<keyword evidence="13" id="KW-1185">Reference proteome</keyword>
<feature type="binding site" evidence="7">
    <location>
        <begin position="149"/>
        <end position="152"/>
    </location>
    <ligand>
        <name>substrate</name>
    </ligand>
</feature>
<dbReference type="PIRSF" id="PIRSF000102">
    <property type="entry name" value="Lac_mal_DH"/>
    <property type="match status" value="1"/>
</dbReference>
<dbReference type="PANTHER" id="PTHR43128">
    <property type="entry name" value="L-2-HYDROXYCARBOXYLATE DEHYDROGENASE (NAD(P)(+))"/>
    <property type="match status" value="1"/>
</dbReference>
<feature type="binding site" evidence="7 9">
    <location>
        <begin position="119"/>
        <end position="121"/>
    </location>
    <ligand>
        <name>NAD(+)</name>
        <dbReference type="ChEBI" id="CHEBI:57540"/>
    </ligand>
</feature>
<evidence type="ECO:0000256" key="6">
    <source>
        <dbReference type="ARBA" id="ARBA00049258"/>
    </source>
</evidence>
<dbReference type="EC" id="1.1.1.27" evidence="3 7"/>
<dbReference type="PRINTS" id="PR00086">
    <property type="entry name" value="LLDHDRGNASE"/>
</dbReference>
<keyword evidence="4 7" id="KW-0560">Oxidoreductase</keyword>
<keyword evidence="7" id="KW-0021">Allosteric enzyme</keyword>
<keyword evidence="7" id="KW-0963">Cytoplasm</keyword>